<name>A0A453EII1_AEGTS</name>
<dbReference type="InterPro" id="IPR016135">
    <property type="entry name" value="UBQ-conjugating_enzyme/RWD"/>
</dbReference>
<dbReference type="PROSITE" id="PS50127">
    <property type="entry name" value="UBC_2"/>
    <property type="match status" value="1"/>
</dbReference>
<protein>
    <recommendedName>
        <fullName evidence="3">UBC core domain-containing protein</fullName>
    </recommendedName>
</protein>
<evidence type="ECO:0000256" key="2">
    <source>
        <dbReference type="ARBA" id="ARBA00022786"/>
    </source>
</evidence>
<reference evidence="4" key="3">
    <citation type="journal article" date="2017" name="Nature">
        <title>Genome sequence of the progenitor of the wheat D genome Aegilops tauschii.</title>
        <authorList>
            <person name="Luo M.C."/>
            <person name="Gu Y.Q."/>
            <person name="Puiu D."/>
            <person name="Wang H."/>
            <person name="Twardziok S.O."/>
            <person name="Deal K.R."/>
            <person name="Huo N."/>
            <person name="Zhu T."/>
            <person name="Wang L."/>
            <person name="Wang Y."/>
            <person name="McGuire P.E."/>
            <person name="Liu S."/>
            <person name="Long H."/>
            <person name="Ramasamy R.K."/>
            <person name="Rodriguez J.C."/>
            <person name="Van S.L."/>
            <person name="Yuan L."/>
            <person name="Wang Z."/>
            <person name="Xia Z."/>
            <person name="Xiao L."/>
            <person name="Anderson O.D."/>
            <person name="Ouyang S."/>
            <person name="Liang Y."/>
            <person name="Zimin A.V."/>
            <person name="Pertea G."/>
            <person name="Qi P."/>
            <person name="Bennetzen J.L."/>
            <person name="Dai X."/>
            <person name="Dawson M.W."/>
            <person name="Muller H.G."/>
            <person name="Kugler K."/>
            <person name="Rivarola-Duarte L."/>
            <person name="Spannagl M."/>
            <person name="Mayer K.F.X."/>
            <person name="Lu F.H."/>
            <person name="Bevan M.W."/>
            <person name="Leroy P."/>
            <person name="Li P."/>
            <person name="You F.M."/>
            <person name="Sun Q."/>
            <person name="Liu Z."/>
            <person name="Lyons E."/>
            <person name="Wicker T."/>
            <person name="Salzberg S.L."/>
            <person name="Devos K.M."/>
            <person name="Dvorak J."/>
        </authorList>
    </citation>
    <scope>NUCLEOTIDE SEQUENCE [LARGE SCALE GENOMIC DNA]</scope>
    <source>
        <strain evidence="4">cv. AL8/78</strain>
    </source>
</reference>
<feature type="domain" description="UBC core" evidence="3">
    <location>
        <begin position="1"/>
        <end position="100"/>
    </location>
</feature>
<dbReference type="SUPFAM" id="SSF54495">
    <property type="entry name" value="UBC-like"/>
    <property type="match status" value="1"/>
</dbReference>
<dbReference type="Gene3D" id="3.10.110.10">
    <property type="entry name" value="Ubiquitin Conjugating Enzyme"/>
    <property type="match status" value="1"/>
</dbReference>
<dbReference type="Gramene" id="AET3Gv20355800.5">
    <property type="protein sequence ID" value="AET3Gv20355800.5"/>
    <property type="gene ID" value="AET3Gv20355800"/>
</dbReference>
<reference evidence="5" key="1">
    <citation type="journal article" date="2014" name="Science">
        <title>Ancient hybridizations among the ancestral genomes of bread wheat.</title>
        <authorList>
            <consortium name="International Wheat Genome Sequencing Consortium,"/>
            <person name="Marcussen T."/>
            <person name="Sandve S.R."/>
            <person name="Heier L."/>
            <person name="Spannagl M."/>
            <person name="Pfeifer M."/>
            <person name="Jakobsen K.S."/>
            <person name="Wulff B.B."/>
            <person name="Steuernagel B."/>
            <person name="Mayer K.F."/>
            <person name="Olsen O.A."/>
        </authorList>
    </citation>
    <scope>NUCLEOTIDE SEQUENCE [LARGE SCALE GENOMIC DNA]</scope>
    <source>
        <strain evidence="5">cv. AL8/78</strain>
    </source>
</reference>
<evidence type="ECO:0000313" key="4">
    <source>
        <dbReference type="EnsemblPlants" id="AET3Gv20355800.5"/>
    </source>
</evidence>
<reference evidence="4" key="5">
    <citation type="journal article" date="2021" name="G3 (Bethesda)">
        <title>Aegilops tauschii genome assembly Aet v5.0 features greater sequence contiguity and improved annotation.</title>
        <authorList>
            <person name="Wang L."/>
            <person name="Zhu T."/>
            <person name="Rodriguez J.C."/>
            <person name="Deal K.R."/>
            <person name="Dubcovsky J."/>
            <person name="McGuire P.E."/>
            <person name="Lux T."/>
            <person name="Spannagl M."/>
            <person name="Mayer K.F.X."/>
            <person name="Baldrich P."/>
            <person name="Meyers B.C."/>
            <person name="Huo N."/>
            <person name="Gu Y.Q."/>
            <person name="Zhou H."/>
            <person name="Devos K.M."/>
            <person name="Bennetzen J.L."/>
            <person name="Unver T."/>
            <person name="Budak H."/>
            <person name="Gulick P.J."/>
            <person name="Galiba G."/>
            <person name="Kalapos B."/>
            <person name="Nelson D.R."/>
            <person name="Li P."/>
            <person name="You F.M."/>
            <person name="Luo M.C."/>
            <person name="Dvorak J."/>
        </authorList>
    </citation>
    <scope>NUCLEOTIDE SEQUENCE [LARGE SCALE GENOMIC DNA]</scope>
    <source>
        <strain evidence="4">cv. AL8/78</strain>
    </source>
</reference>
<dbReference type="InterPro" id="IPR000608">
    <property type="entry name" value="UBC"/>
</dbReference>
<keyword evidence="5" id="KW-1185">Reference proteome</keyword>
<dbReference type="Proteomes" id="UP000015105">
    <property type="component" value="Chromosome 3D"/>
</dbReference>
<sequence>MVLQLVYYHSGGLRLNPNLYNCGKVCLSLLGTWSGSGCEKWNSAHSTMLQVLVSIQALILNEKPYFNEPGYAGSANTATGQQHSVEYNKNTFLHSCRTMLYSLRRPPEVMFCYMYLQFWLLTGKNKIIVSLLSF</sequence>
<evidence type="ECO:0000259" key="3">
    <source>
        <dbReference type="PROSITE" id="PS50127"/>
    </source>
</evidence>
<keyword evidence="1" id="KW-0808">Transferase</keyword>
<reference evidence="4" key="4">
    <citation type="submission" date="2019-03" db="UniProtKB">
        <authorList>
            <consortium name="EnsemblPlants"/>
        </authorList>
    </citation>
    <scope>IDENTIFICATION</scope>
</reference>
<dbReference type="EnsemblPlants" id="AET3Gv20355800.5">
    <property type="protein sequence ID" value="AET3Gv20355800.5"/>
    <property type="gene ID" value="AET3Gv20355800"/>
</dbReference>
<evidence type="ECO:0000313" key="5">
    <source>
        <dbReference type="Proteomes" id="UP000015105"/>
    </source>
</evidence>
<dbReference type="AlphaFoldDB" id="A0A453EII1"/>
<dbReference type="PANTHER" id="PTHR46116">
    <property type="entry name" value="(E3-INDEPENDENT) E2 UBIQUITIN-CONJUGATING ENZYME"/>
    <property type="match status" value="1"/>
</dbReference>
<organism evidence="4 5">
    <name type="scientific">Aegilops tauschii subsp. strangulata</name>
    <name type="common">Goatgrass</name>
    <dbReference type="NCBI Taxonomy" id="200361"/>
    <lineage>
        <taxon>Eukaryota</taxon>
        <taxon>Viridiplantae</taxon>
        <taxon>Streptophyta</taxon>
        <taxon>Embryophyta</taxon>
        <taxon>Tracheophyta</taxon>
        <taxon>Spermatophyta</taxon>
        <taxon>Magnoliopsida</taxon>
        <taxon>Liliopsida</taxon>
        <taxon>Poales</taxon>
        <taxon>Poaceae</taxon>
        <taxon>BOP clade</taxon>
        <taxon>Pooideae</taxon>
        <taxon>Triticodae</taxon>
        <taxon>Triticeae</taxon>
        <taxon>Triticinae</taxon>
        <taxon>Aegilops</taxon>
    </lineage>
</organism>
<reference evidence="5" key="2">
    <citation type="journal article" date="2017" name="Nat. Plants">
        <title>The Aegilops tauschii genome reveals multiple impacts of transposons.</title>
        <authorList>
            <person name="Zhao G."/>
            <person name="Zou C."/>
            <person name="Li K."/>
            <person name="Wang K."/>
            <person name="Li T."/>
            <person name="Gao L."/>
            <person name="Zhang X."/>
            <person name="Wang H."/>
            <person name="Yang Z."/>
            <person name="Liu X."/>
            <person name="Jiang W."/>
            <person name="Mao L."/>
            <person name="Kong X."/>
            <person name="Jiao Y."/>
            <person name="Jia J."/>
        </authorList>
    </citation>
    <scope>NUCLEOTIDE SEQUENCE [LARGE SCALE GENOMIC DNA]</scope>
    <source>
        <strain evidence="5">cv. AL8/78</strain>
    </source>
</reference>
<accession>A0A453EII1</accession>
<evidence type="ECO:0000256" key="1">
    <source>
        <dbReference type="ARBA" id="ARBA00022679"/>
    </source>
</evidence>
<dbReference type="PANTHER" id="PTHR46116:SF34">
    <property type="entry name" value="OS01G0232500 PROTEIN"/>
    <property type="match status" value="1"/>
</dbReference>
<dbReference type="Pfam" id="PF00179">
    <property type="entry name" value="UQ_con"/>
    <property type="match status" value="1"/>
</dbReference>
<proteinExistence type="predicted"/>
<keyword evidence="2" id="KW-0833">Ubl conjugation pathway</keyword>
<dbReference type="GO" id="GO:0061631">
    <property type="term" value="F:ubiquitin conjugating enzyme activity"/>
    <property type="evidence" value="ECO:0007669"/>
    <property type="project" value="TreeGrafter"/>
</dbReference>